<sequence>MLGKVENNSARFGVRDLTAFCQGTAKYLMRHTTNITGMLHSTHLTEDEKRIKRNKAAVKARAAKKVAK</sequence>
<accession>A0A346FDD7</accession>
<reference evidence="1 2" key="1">
    <citation type="submission" date="2018-07" db="EMBL/GenBank/DDBJ databases">
        <title>Relating species composition and interactions to biofilm formation in a model drinking water community.</title>
        <authorList>
            <person name="Thompson A."/>
            <person name="English E.L."/>
            <person name="Willsey G."/>
            <person name="Nock A.M."/>
            <person name="Eckstrom K."/>
            <person name="Tighe S.W."/>
            <person name="Bavelock M."/>
            <person name="Cairns B."/>
            <person name="Foote A."/>
            <person name="Schulman H."/>
            <person name="Gupta S."/>
            <person name="Kadouri D."/>
            <person name="Wargo M.J."/>
        </authorList>
    </citation>
    <scope>NUCLEOTIDE SEQUENCE [LARGE SCALE GENOMIC DNA]</scope>
    <source>
        <strain evidence="1">SPS</strain>
    </source>
</reference>
<proteinExistence type="predicted"/>
<evidence type="ECO:0000313" key="2">
    <source>
        <dbReference type="Proteomes" id="UP000260554"/>
    </source>
</evidence>
<organism evidence="1 2">
    <name type="scientific">Sphingomonas phage Scott</name>
    <dbReference type="NCBI Taxonomy" id="2282912"/>
    <lineage>
        <taxon>Viruses</taxon>
        <taxon>Duplodnaviria</taxon>
        <taxon>Heunggongvirae</taxon>
        <taxon>Uroviricota</taxon>
        <taxon>Caudoviricetes</taxon>
        <taxon>Autographivirales</taxon>
        <taxon>Autonotataviridae</taxon>
        <taxon>Scottvirus</taxon>
        <taxon>Scottvirus scott</taxon>
    </lineage>
</organism>
<dbReference type="EMBL" id="MH684921">
    <property type="protein sequence ID" value="AXN53751.1"/>
    <property type="molecule type" value="Genomic_DNA"/>
</dbReference>
<keyword evidence="1" id="KW-0255">Endonuclease</keyword>
<keyword evidence="1" id="KW-0540">Nuclease</keyword>
<evidence type="ECO:0000313" key="1">
    <source>
        <dbReference type="EMBL" id="AXN53751.1"/>
    </source>
</evidence>
<protein>
    <submittedName>
        <fullName evidence="1">Putative DNA endonuclease</fullName>
    </submittedName>
</protein>
<keyword evidence="1" id="KW-0378">Hydrolase</keyword>
<name>A0A346FDD7_9CAUD</name>
<dbReference type="Proteomes" id="UP000260554">
    <property type="component" value="Segment"/>
</dbReference>
<gene>
    <name evidence="1" type="ORF">SPS_40</name>
</gene>
<dbReference type="GO" id="GO:0004519">
    <property type="term" value="F:endonuclease activity"/>
    <property type="evidence" value="ECO:0007669"/>
    <property type="project" value="UniProtKB-KW"/>
</dbReference>
<keyword evidence="2" id="KW-1185">Reference proteome</keyword>